<dbReference type="Pfam" id="PF04547">
    <property type="entry name" value="Anoctamin"/>
    <property type="match status" value="1"/>
</dbReference>
<dbReference type="InterPro" id="IPR007632">
    <property type="entry name" value="Anoctamin"/>
</dbReference>
<evidence type="ECO:0000313" key="9">
    <source>
        <dbReference type="EMBL" id="CAF0734556.1"/>
    </source>
</evidence>
<keyword evidence="4" id="KW-0106">Calcium</keyword>
<evidence type="ECO:0000256" key="3">
    <source>
        <dbReference type="ARBA" id="ARBA00022692"/>
    </source>
</evidence>
<comment type="caution">
    <text evidence="9">The sequence shown here is derived from an EMBL/GenBank/DDBJ whole genome shotgun (WGS) entry which is preliminary data.</text>
</comment>
<evidence type="ECO:0000256" key="7">
    <source>
        <dbReference type="RuleBase" id="RU280814"/>
    </source>
</evidence>
<comment type="subcellular location">
    <subcellularLocation>
        <location evidence="1 7">Membrane</location>
        <topology evidence="1 7">Multi-pass membrane protein</topology>
    </subcellularLocation>
</comment>
<keyword evidence="6 7" id="KW-0472">Membrane</keyword>
<dbReference type="Proteomes" id="UP000663891">
    <property type="component" value="Unassembled WGS sequence"/>
</dbReference>
<accession>A0A813N850</accession>
<evidence type="ECO:0000256" key="5">
    <source>
        <dbReference type="ARBA" id="ARBA00022989"/>
    </source>
</evidence>
<dbReference type="PANTHER" id="PTHR12308">
    <property type="entry name" value="ANOCTAMIN"/>
    <property type="match status" value="1"/>
</dbReference>
<evidence type="ECO:0000256" key="1">
    <source>
        <dbReference type="ARBA" id="ARBA00004141"/>
    </source>
</evidence>
<protein>
    <recommendedName>
        <fullName evidence="7">Anoctamin</fullName>
    </recommendedName>
</protein>
<gene>
    <name evidence="9" type="ORF">VCS650_LOCUS245</name>
</gene>
<evidence type="ECO:0000256" key="6">
    <source>
        <dbReference type="ARBA" id="ARBA00023136"/>
    </source>
</evidence>
<dbReference type="GO" id="GO:0005886">
    <property type="term" value="C:plasma membrane"/>
    <property type="evidence" value="ECO:0007669"/>
    <property type="project" value="TreeGrafter"/>
</dbReference>
<dbReference type="InterPro" id="IPR049452">
    <property type="entry name" value="Anoctamin_TM"/>
</dbReference>
<evidence type="ECO:0000313" key="10">
    <source>
        <dbReference type="Proteomes" id="UP000663891"/>
    </source>
</evidence>
<dbReference type="EMBL" id="CAJNON010000001">
    <property type="protein sequence ID" value="CAF0734556.1"/>
    <property type="molecule type" value="Genomic_DNA"/>
</dbReference>
<dbReference type="InterPro" id="IPR018247">
    <property type="entry name" value="EF_Hand_1_Ca_BS"/>
</dbReference>
<dbReference type="InterPro" id="IPR011992">
    <property type="entry name" value="EF-hand-dom_pair"/>
</dbReference>
<proteinExistence type="inferred from homology"/>
<dbReference type="PROSITE" id="PS50222">
    <property type="entry name" value="EF_HAND_2"/>
    <property type="match status" value="1"/>
</dbReference>
<evidence type="ECO:0000259" key="8">
    <source>
        <dbReference type="PROSITE" id="PS50222"/>
    </source>
</evidence>
<reference evidence="9" key="1">
    <citation type="submission" date="2021-02" db="EMBL/GenBank/DDBJ databases">
        <authorList>
            <person name="Nowell W R."/>
        </authorList>
    </citation>
    <scope>NUCLEOTIDE SEQUENCE</scope>
</reference>
<sequence>MQRELDDQLFVINTFLNIIWATGFLIFWRRRQAELAYKWNTLDMELVEDTRPTYKGQLRRSPITNKYEPYYPTWKRLLFRMFVTIPMIGINIILVSCVILVIIRFQSWIDRRLKDGTLPQTRNNNNRASYSSSNFASDSVLNGNVGINNNTALDVAAASFGAADVNHDGRLDRAEFIRFIQGGV</sequence>
<dbReference type="PANTHER" id="PTHR12308:SF51">
    <property type="entry name" value="ANOCTAMIN-8"/>
    <property type="match status" value="1"/>
</dbReference>
<feature type="domain" description="EF-hand" evidence="8">
    <location>
        <begin position="151"/>
        <end position="184"/>
    </location>
</feature>
<feature type="transmembrane region" description="Helical" evidence="7">
    <location>
        <begin position="77"/>
        <end position="103"/>
    </location>
</feature>
<evidence type="ECO:0000256" key="4">
    <source>
        <dbReference type="ARBA" id="ARBA00022837"/>
    </source>
</evidence>
<dbReference type="GO" id="GO:0005254">
    <property type="term" value="F:chloride channel activity"/>
    <property type="evidence" value="ECO:0007669"/>
    <property type="project" value="TreeGrafter"/>
</dbReference>
<dbReference type="InterPro" id="IPR002048">
    <property type="entry name" value="EF_hand_dom"/>
</dbReference>
<keyword evidence="5 7" id="KW-1133">Transmembrane helix</keyword>
<comment type="caution">
    <text evidence="7">Lacks conserved residue(s) required for the propagation of feature annotation.</text>
</comment>
<comment type="similarity">
    <text evidence="2 7">Belongs to the anoctamin family.</text>
</comment>
<keyword evidence="3 7" id="KW-0812">Transmembrane</keyword>
<name>A0A813N850_9BILA</name>
<evidence type="ECO:0000256" key="2">
    <source>
        <dbReference type="ARBA" id="ARBA00009671"/>
    </source>
</evidence>
<dbReference type="OrthoDB" id="296386at2759"/>
<dbReference type="AlphaFoldDB" id="A0A813N850"/>
<feature type="transmembrane region" description="Helical" evidence="7">
    <location>
        <begin position="9"/>
        <end position="28"/>
    </location>
</feature>
<dbReference type="PROSITE" id="PS00018">
    <property type="entry name" value="EF_HAND_1"/>
    <property type="match status" value="1"/>
</dbReference>
<organism evidence="9 10">
    <name type="scientific">Adineta steineri</name>
    <dbReference type="NCBI Taxonomy" id="433720"/>
    <lineage>
        <taxon>Eukaryota</taxon>
        <taxon>Metazoa</taxon>
        <taxon>Spiralia</taxon>
        <taxon>Gnathifera</taxon>
        <taxon>Rotifera</taxon>
        <taxon>Eurotatoria</taxon>
        <taxon>Bdelloidea</taxon>
        <taxon>Adinetida</taxon>
        <taxon>Adinetidae</taxon>
        <taxon>Adineta</taxon>
    </lineage>
</organism>
<dbReference type="GO" id="GO:0005509">
    <property type="term" value="F:calcium ion binding"/>
    <property type="evidence" value="ECO:0007669"/>
    <property type="project" value="InterPro"/>
</dbReference>
<dbReference type="SUPFAM" id="SSF47473">
    <property type="entry name" value="EF-hand"/>
    <property type="match status" value="1"/>
</dbReference>